<feature type="domain" description="Anti-sigma factor NepR" evidence="2">
    <location>
        <begin position="46"/>
        <end position="79"/>
    </location>
</feature>
<dbReference type="Pfam" id="PF18557">
    <property type="entry name" value="NepR"/>
    <property type="match status" value="1"/>
</dbReference>
<dbReference type="RefSeq" id="WP_246374935.1">
    <property type="nucleotide sequence ID" value="NZ_JACICC010000004.1"/>
</dbReference>
<keyword evidence="4" id="KW-1185">Reference proteome</keyword>
<evidence type="ECO:0000256" key="1">
    <source>
        <dbReference type="SAM" id="MobiDB-lite"/>
    </source>
</evidence>
<proteinExistence type="predicted"/>
<dbReference type="AlphaFoldDB" id="A0A7W5Z433"/>
<dbReference type="Proteomes" id="UP000537592">
    <property type="component" value="Unassembled WGS sequence"/>
</dbReference>
<feature type="region of interest" description="Disordered" evidence="1">
    <location>
        <begin position="1"/>
        <end position="30"/>
    </location>
</feature>
<organism evidence="3 4">
    <name type="scientific">Pseudochelatococcus contaminans</name>
    <dbReference type="NCBI Taxonomy" id="1538103"/>
    <lineage>
        <taxon>Bacteria</taxon>
        <taxon>Pseudomonadati</taxon>
        <taxon>Pseudomonadota</taxon>
        <taxon>Alphaproteobacteria</taxon>
        <taxon>Hyphomicrobiales</taxon>
        <taxon>Chelatococcaceae</taxon>
        <taxon>Pseudochelatococcus</taxon>
    </lineage>
</organism>
<evidence type="ECO:0000259" key="2">
    <source>
        <dbReference type="Pfam" id="PF18557"/>
    </source>
</evidence>
<accession>A0A7W5Z433</accession>
<name>A0A7W5Z433_9HYPH</name>
<gene>
    <name evidence="3" type="ORF">FHS81_001888</name>
</gene>
<sequence length="80" mass="8578">MKDSGRSPGSNAMAAPEVTRSNQISDSFGAPAAHNADAVALTPEIQHRIGAQLQSLYNDLLTEGTPDRFLKLLDDLDRKA</sequence>
<evidence type="ECO:0000313" key="4">
    <source>
        <dbReference type="Proteomes" id="UP000537592"/>
    </source>
</evidence>
<reference evidence="3 4" key="1">
    <citation type="submission" date="2020-08" db="EMBL/GenBank/DDBJ databases">
        <title>Genomic Encyclopedia of Type Strains, Phase IV (KMG-IV): sequencing the most valuable type-strain genomes for metagenomic binning, comparative biology and taxonomic classification.</title>
        <authorList>
            <person name="Goeker M."/>
        </authorList>
    </citation>
    <scope>NUCLEOTIDE SEQUENCE [LARGE SCALE GENOMIC DNA]</scope>
    <source>
        <strain evidence="3 4">DSM 28760</strain>
    </source>
</reference>
<dbReference type="InterPro" id="IPR041649">
    <property type="entry name" value="NepR"/>
</dbReference>
<dbReference type="EMBL" id="JACICC010000004">
    <property type="protein sequence ID" value="MBB3809800.1"/>
    <property type="molecule type" value="Genomic_DNA"/>
</dbReference>
<comment type="caution">
    <text evidence="3">The sequence shown here is derived from an EMBL/GenBank/DDBJ whole genome shotgun (WGS) entry which is preliminary data.</text>
</comment>
<protein>
    <recommendedName>
        <fullName evidence="2">Anti-sigma factor NepR domain-containing protein</fullName>
    </recommendedName>
</protein>
<evidence type="ECO:0000313" key="3">
    <source>
        <dbReference type="EMBL" id="MBB3809800.1"/>
    </source>
</evidence>